<evidence type="ECO:0000313" key="2">
    <source>
        <dbReference type="Proteomes" id="UP000002706"/>
    </source>
</evidence>
<sequence length="53" mass="5914">MRFAVISGNFGEWKRAACVLRQADGFTGEKVIVITGRFPGFLFFGILEVDSCR</sequence>
<reference evidence="1 2" key="1">
    <citation type="journal article" date="2005" name="PLoS Genet.">
        <title>Life in hot carbon monoxide: the complete genome sequence of Carboxydothermus hydrogenoformans Z-2901.</title>
        <authorList>
            <person name="Wu M."/>
            <person name="Ren Q."/>
            <person name="Durkin A.S."/>
            <person name="Daugherty S.C."/>
            <person name="Brinkac L.M."/>
            <person name="Dodson R.J."/>
            <person name="Madupu R."/>
            <person name="Sullivan S.A."/>
            <person name="Kolonay J.F."/>
            <person name="Haft D.H."/>
            <person name="Nelson W.C."/>
            <person name="Tallon L.J."/>
            <person name="Jones K.M."/>
            <person name="Ulrich L.E."/>
            <person name="Gonzalez J.M."/>
            <person name="Zhulin I.B."/>
            <person name="Robb F.T."/>
            <person name="Eisen J.A."/>
        </authorList>
    </citation>
    <scope>NUCLEOTIDE SEQUENCE [LARGE SCALE GENOMIC DNA]</scope>
    <source>
        <strain evidence="2">ATCC BAA-161 / DSM 6008 / Z-2901</strain>
    </source>
</reference>
<accession>Q3A9H5</accession>
<gene>
    <name evidence="1" type="ordered locus">CHY_2412</name>
</gene>
<dbReference type="AlphaFoldDB" id="Q3A9H5"/>
<dbReference type="HOGENOM" id="CLU_3059749_0_0_9"/>
<dbReference type="Proteomes" id="UP000002706">
    <property type="component" value="Chromosome"/>
</dbReference>
<dbReference type="EMBL" id="CP000141">
    <property type="protein sequence ID" value="ABB15267.1"/>
    <property type="molecule type" value="Genomic_DNA"/>
</dbReference>
<dbReference type="KEGG" id="chy:CHY_2412"/>
<keyword evidence="2" id="KW-1185">Reference proteome</keyword>
<organism evidence="1 2">
    <name type="scientific">Carboxydothermus hydrogenoformans (strain ATCC BAA-161 / DSM 6008 / Z-2901)</name>
    <dbReference type="NCBI Taxonomy" id="246194"/>
    <lineage>
        <taxon>Bacteria</taxon>
        <taxon>Bacillati</taxon>
        <taxon>Bacillota</taxon>
        <taxon>Clostridia</taxon>
        <taxon>Thermoanaerobacterales</taxon>
        <taxon>Thermoanaerobacteraceae</taxon>
        <taxon>Carboxydothermus</taxon>
    </lineage>
</organism>
<evidence type="ECO:0000313" key="1">
    <source>
        <dbReference type="EMBL" id="ABB15267.1"/>
    </source>
</evidence>
<proteinExistence type="predicted"/>
<dbReference type="STRING" id="246194.CHY_2412"/>
<protein>
    <submittedName>
        <fullName evidence="1">Uncharacterized protein</fullName>
    </submittedName>
</protein>
<dbReference type="InParanoid" id="Q3A9H5"/>
<name>Q3A9H5_CARHZ</name>